<keyword evidence="3" id="KW-1185">Reference proteome</keyword>
<organism evidence="2 3">
    <name type="scientific">Gallus gallus</name>
    <name type="common">Chicken</name>
    <dbReference type="NCBI Taxonomy" id="9031"/>
    <lineage>
        <taxon>Eukaryota</taxon>
        <taxon>Metazoa</taxon>
        <taxon>Chordata</taxon>
        <taxon>Craniata</taxon>
        <taxon>Vertebrata</taxon>
        <taxon>Euteleostomi</taxon>
        <taxon>Archelosauria</taxon>
        <taxon>Archosauria</taxon>
        <taxon>Dinosauria</taxon>
        <taxon>Saurischia</taxon>
        <taxon>Theropoda</taxon>
        <taxon>Coelurosauria</taxon>
        <taxon>Aves</taxon>
        <taxon>Neognathae</taxon>
        <taxon>Galloanserae</taxon>
        <taxon>Galliformes</taxon>
        <taxon>Phasianidae</taxon>
        <taxon>Phasianinae</taxon>
        <taxon>Gallus</taxon>
    </lineage>
</organism>
<accession>A0A8V0XF55</accession>
<dbReference type="Proteomes" id="UP000000539">
    <property type="component" value="Chromosome 4"/>
</dbReference>
<protein>
    <submittedName>
        <fullName evidence="2">Uncharacterized protein</fullName>
    </submittedName>
</protein>
<name>A0A8V0XF55_CHICK</name>
<dbReference type="AlphaFoldDB" id="A0A8V0XF55"/>
<evidence type="ECO:0000313" key="2">
    <source>
        <dbReference type="Ensembl" id="ENSGALP00010005327.1"/>
    </source>
</evidence>
<proteinExistence type="predicted"/>
<reference evidence="2" key="1">
    <citation type="submission" date="2020-11" db="EMBL/GenBank/DDBJ databases">
        <title>Gallus gallus (Chicken) genome, bGalGal1, GRCg7b, maternal haplotype autosomes + Z &amp; W.</title>
        <authorList>
            <person name="Warren W."/>
            <person name="Formenti G."/>
            <person name="Fedrigo O."/>
            <person name="Haase B."/>
            <person name="Mountcastle J."/>
            <person name="Balacco J."/>
            <person name="Tracey A."/>
            <person name="Schneider V."/>
            <person name="Okimoto R."/>
            <person name="Cheng H."/>
            <person name="Hawken R."/>
            <person name="Howe K."/>
            <person name="Jarvis E.D."/>
        </authorList>
    </citation>
    <scope>NUCLEOTIDE SEQUENCE [LARGE SCALE GENOMIC DNA]</scope>
    <source>
        <strain evidence="2">Broiler</strain>
    </source>
</reference>
<sequence>LRKEVIHVDLGQVKVTQLEGRNQESDRMSTLFLDFRPATSDVNLKHWEGKIISGICWCSVILNSKLHLAHCCKGRATSSSVPTHEHCLTSGQEANH</sequence>
<dbReference type="Ensembl" id="ENSGALT00010009017.1">
    <property type="protein sequence ID" value="ENSGALP00010005327.1"/>
    <property type="gene ID" value="ENSGALG00010003897.1"/>
</dbReference>
<reference evidence="2" key="3">
    <citation type="submission" date="2025-09" db="UniProtKB">
        <authorList>
            <consortium name="Ensembl"/>
        </authorList>
    </citation>
    <scope>IDENTIFICATION</scope>
    <source>
        <strain evidence="2">broiler</strain>
    </source>
</reference>
<feature type="region of interest" description="Disordered" evidence="1">
    <location>
        <begin position="76"/>
        <end position="96"/>
    </location>
</feature>
<reference evidence="2" key="2">
    <citation type="submission" date="2025-08" db="UniProtKB">
        <authorList>
            <consortium name="Ensembl"/>
        </authorList>
    </citation>
    <scope>IDENTIFICATION</scope>
    <source>
        <strain evidence="2">broiler</strain>
    </source>
</reference>
<evidence type="ECO:0000313" key="3">
    <source>
        <dbReference type="Proteomes" id="UP000000539"/>
    </source>
</evidence>
<evidence type="ECO:0000256" key="1">
    <source>
        <dbReference type="SAM" id="MobiDB-lite"/>
    </source>
</evidence>